<dbReference type="InterPro" id="IPR035423">
    <property type="entry name" value="M60-like_N"/>
</dbReference>
<dbReference type="PANTHER" id="PTHR15730">
    <property type="entry name" value="EXPERIMENTAL AUTOIMMUNE PROSTATITIS ANTIGEN 2-RELATED"/>
    <property type="match status" value="1"/>
</dbReference>
<dbReference type="PANTHER" id="PTHR15730:SF5">
    <property type="entry name" value="SI:CH211-210B2.2-RELATED"/>
    <property type="match status" value="1"/>
</dbReference>
<evidence type="ECO:0000313" key="3">
    <source>
        <dbReference type="EMBL" id="KAK8900168.1"/>
    </source>
</evidence>
<accession>A0ABR2LAW1</accession>
<evidence type="ECO:0000313" key="4">
    <source>
        <dbReference type="Proteomes" id="UP001470230"/>
    </source>
</evidence>
<dbReference type="Pfam" id="PF17291">
    <property type="entry name" value="M60-like_N"/>
    <property type="match status" value="1"/>
</dbReference>
<dbReference type="Proteomes" id="UP001470230">
    <property type="component" value="Unassembled WGS sequence"/>
</dbReference>
<evidence type="ECO:0000259" key="2">
    <source>
        <dbReference type="PROSITE" id="PS51723"/>
    </source>
</evidence>
<keyword evidence="4" id="KW-1185">Reference proteome</keyword>
<reference evidence="3 4" key="1">
    <citation type="submission" date="2024-04" db="EMBL/GenBank/DDBJ databases">
        <title>Tritrichomonas musculus Genome.</title>
        <authorList>
            <person name="Alves-Ferreira E."/>
            <person name="Grigg M."/>
            <person name="Lorenzi H."/>
            <person name="Galac M."/>
        </authorList>
    </citation>
    <scope>NUCLEOTIDE SEQUENCE [LARGE SCALE GENOMIC DNA]</scope>
    <source>
        <strain evidence="3 4">EAF2021</strain>
    </source>
</reference>
<proteinExistence type="predicted"/>
<dbReference type="EMBL" id="JAPFFF010000001">
    <property type="protein sequence ID" value="KAK8900168.1"/>
    <property type="molecule type" value="Genomic_DNA"/>
</dbReference>
<feature type="region of interest" description="Disordered" evidence="1">
    <location>
        <begin position="1"/>
        <end position="33"/>
    </location>
</feature>
<dbReference type="InterPro" id="IPR031161">
    <property type="entry name" value="Peptidase_M60_dom"/>
</dbReference>
<name>A0ABR2LAW1_9EUKA</name>
<sequence length="895" mass="100804">MGCSSSRGVQVSQQSRTTDVTKHQNSSNDKIEPQVSFNDDFTIITTNTESICRIEDTNPIVCLGPDAFPIVTANLFLDPENPTNISLPVVAVSRYGNGISIAIGHMMMVLEEKLVIGDSDIFFSSFFHWAISQCKKTSQNENGENESELSCMPSENEIGMLSSSSMLSIEPVKTKKVLVIGYPQENLSDIKKFFRQFSLGVEFVSESKLNKCENNNSKSSFGNDSNMYACNDSDAAIDPCLSNEIFFSQFTMIFATSNVSFDKFAIQNYISKGGIFVALYIPPSLAKQSPSISLNIIQNHKMYSSSCSNLESAAFYVLNENSTLENCMASASNDSSISYVINDVLIQTNLAFTYCSLYVGEPNSLSFKIQNKFTKINFINFQNLINSYIDYISNLQQKGIGNITSVDEDEMDEIVTNLRFYLMVIDNENYNVHYKEVKLLLKKTWNFLDAGCPLCNPQLLNSEENNNQNKPIPCTIHVICIVLIVQMLYSIPFTEFSQSPLMKASMGDIPSPVISDGANQSVNQVCKVSLTITPYSWVSTGLWLPRGAIAILRCNRPMPFLHIQIGCHQTSLLEKKGAWRRWPVVVMSYAINSNEIEFSSPFGGIVYIVTEMLPNVNQNENALDVEFEFEGLVKYPYAIVNKPDKWKETSKIVVSNSSQAPLWGELESTKYIFTLPSYFLQQHENEIESYFNIYDQLFSEISSFTSCNLTKPFRIVFDVDLVDNDSYSPTYPLVVSLDDIDKIFVSDKPTNEVLNLLKLLTTVSLRDGCIDSMTEDAISLVSACSAIKSVWKGFNPLDLINSNDFNTDFDSSLFKVLWDIHNQCDQKIIPNTLAMYQDPNFVALETQEDMWMRFVTELCNNGKKNFTNLLKKARPIPMNISNSIQSFPDYSRYTE</sequence>
<feature type="compositionally biased region" description="Low complexity" evidence="1">
    <location>
        <begin position="1"/>
        <end position="16"/>
    </location>
</feature>
<protein>
    <recommendedName>
        <fullName evidence="2">Peptidase M60 domain-containing protein</fullName>
    </recommendedName>
</protein>
<dbReference type="PROSITE" id="PS51723">
    <property type="entry name" value="PEPTIDASE_M60"/>
    <property type="match status" value="1"/>
</dbReference>
<evidence type="ECO:0000256" key="1">
    <source>
        <dbReference type="SAM" id="MobiDB-lite"/>
    </source>
</evidence>
<organism evidence="3 4">
    <name type="scientific">Tritrichomonas musculus</name>
    <dbReference type="NCBI Taxonomy" id="1915356"/>
    <lineage>
        <taxon>Eukaryota</taxon>
        <taxon>Metamonada</taxon>
        <taxon>Parabasalia</taxon>
        <taxon>Tritrichomonadida</taxon>
        <taxon>Tritrichomonadidae</taxon>
        <taxon>Tritrichomonas</taxon>
    </lineage>
</organism>
<dbReference type="SMART" id="SM01276">
    <property type="entry name" value="M60-like"/>
    <property type="match status" value="1"/>
</dbReference>
<feature type="domain" description="Peptidase M60" evidence="2">
    <location>
        <begin position="535"/>
        <end position="862"/>
    </location>
</feature>
<gene>
    <name evidence="3" type="ORF">M9Y10_002491</name>
</gene>
<comment type="caution">
    <text evidence="3">The sequence shown here is derived from an EMBL/GenBank/DDBJ whole genome shotgun (WGS) entry which is preliminary data.</text>
</comment>
<dbReference type="InterPro" id="IPR051244">
    <property type="entry name" value="TCAF"/>
</dbReference>